<keyword evidence="6" id="KW-0143">Chaperone</keyword>
<dbReference type="GO" id="GO:0006457">
    <property type="term" value="P:protein folding"/>
    <property type="evidence" value="ECO:0007669"/>
    <property type="project" value="InterPro"/>
</dbReference>
<dbReference type="InterPro" id="IPR000740">
    <property type="entry name" value="GrpE"/>
</dbReference>
<sequence>MAHFLYWFNRVLRGYLRAFALSFSFKFLILPPLESPTNNPILQTDLKFDGELAMSNEEILDKNQQDAPAEGEVLSAEKTTEEALDAVNETEGEALSPEEMIDRLDAAEKKATENWDQLLRTKAEMDNIRRRTQKDLENAHKFALEKFISEMLAVKDSLELGINAAQQENATVESLREGSEMTLNMLSGVFEKFNVVELDPVGEKFNADHHQAMSMQPSDEHEPNTVMAVMQKGYLLNDRLVRPAMVMVSK</sequence>
<accession>A0A3B0YF38</accession>
<dbReference type="SUPFAM" id="SSF51064">
    <property type="entry name" value="Head domain of nucleotide exchange factor GrpE"/>
    <property type="match status" value="1"/>
</dbReference>
<gene>
    <name evidence="7" type="ORF">MNBD_GAMMA08-3020</name>
</gene>
<dbReference type="InterPro" id="IPR013805">
    <property type="entry name" value="GrpE_CC"/>
</dbReference>
<proteinExistence type="inferred from homology"/>
<dbReference type="GO" id="GO:0000774">
    <property type="term" value="F:adenyl-nucleotide exchange factor activity"/>
    <property type="evidence" value="ECO:0007669"/>
    <property type="project" value="InterPro"/>
</dbReference>
<dbReference type="EMBL" id="UOFH01000364">
    <property type="protein sequence ID" value="VAW66966.1"/>
    <property type="molecule type" value="Genomic_DNA"/>
</dbReference>
<dbReference type="PANTHER" id="PTHR21237:SF23">
    <property type="entry name" value="GRPE PROTEIN HOMOLOG, MITOCHONDRIAL"/>
    <property type="match status" value="1"/>
</dbReference>
<dbReference type="GO" id="GO:0051082">
    <property type="term" value="F:unfolded protein binding"/>
    <property type="evidence" value="ECO:0007669"/>
    <property type="project" value="TreeGrafter"/>
</dbReference>
<evidence type="ECO:0000256" key="1">
    <source>
        <dbReference type="ARBA" id="ARBA00004496"/>
    </source>
</evidence>
<evidence type="ECO:0000256" key="6">
    <source>
        <dbReference type="ARBA" id="ARBA00023186"/>
    </source>
</evidence>
<dbReference type="Gene3D" id="3.90.20.20">
    <property type="match status" value="1"/>
</dbReference>
<dbReference type="SUPFAM" id="SSF58014">
    <property type="entry name" value="Coiled-coil domain of nucleotide exchange factor GrpE"/>
    <property type="match status" value="1"/>
</dbReference>
<dbReference type="HAMAP" id="MF_01151">
    <property type="entry name" value="GrpE"/>
    <property type="match status" value="1"/>
</dbReference>
<evidence type="ECO:0000256" key="3">
    <source>
        <dbReference type="ARBA" id="ARBA00011738"/>
    </source>
</evidence>
<dbReference type="AlphaFoldDB" id="A0A3B0YF38"/>
<dbReference type="PRINTS" id="PR00773">
    <property type="entry name" value="GRPEPROTEIN"/>
</dbReference>
<evidence type="ECO:0000256" key="4">
    <source>
        <dbReference type="ARBA" id="ARBA00022490"/>
    </source>
</evidence>
<dbReference type="CDD" id="cd00446">
    <property type="entry name" value="GrpE"/>
    <property type="match status" value="1"/>
</dbReference>
<dbReference type="InterPro" id="IPR009012">
    <property type="entry name" value="GrpE_head"/>
</dbReference>
<name>A0A3B0YF38_9ZZZZ</name>
<dbReference type="PANTHER" id="PTHR21237">
    <property type="entry name" value="GRPE PROTEIN"/>
    <property type="match status" value="1"/>
</dbReference>
<dbReference type="Pfam" id="PF01025">
    <property type="entry name" value="GrpE"/>
    <property type="match status" value="1"/>
</dbReference>
<dbReference type="PROSITE" id="PS01071">
    <property type="entry name" value="GRPE"/>
    <property type="match status" value="1"/>
</dbReference>
<comment type="similarity">
    <text evidence="2">Belongs to the GrpE family.</text>
</comment>
<evidence type="ECO:0000256" key="2">
    <source>
        <dbReference type="ARBA" id="ARBA00009054"/>
    </source>
</evidence>
<comment type="subcellular location">
    <subcellularLocation>
        <location evidence="1">Cytoplasm</location>
    </subcellularLocation>
</comment>
<protein>
    <submittedName>
        <fullName evidence="7">Heat shock protein GrpE</fullName>
    </submittedName>
</protein>
<dbReference type="FunFam" id="2.30.22.10:FF:000001">
    <property type="entry name" value="Protein GrpE"/>
    <property type="match status" value="1"/>
</dbReference>
<dbReference type="NCBIfam" id="NF010737">
    <property type="entry name" value="PRK14139.1"/>
    <property type="match status" value="1"/>
</dbReference>
<organism evidence="7">
    <name type="scientific">hydrothermal vent metagenome</name>
    <dbReference type="NCBI Taxonomy" id="652676"/>
    <lineage>
        <taxon>unclassified sequences</taxon>
        <taxon>metagenomes</taxon>
        <taxon>ecological metagenomes</taxon>
    </lineage>
</organism>
<dbReference type="Gene3D" id="2.30.22.10">
    <property type="entry name" value="Head domain of nucleotide exchange factor GrpE"/>
    <property type="match status" value="1"/>
</dbReference>
<evidence type="ECO:0000313" key="7">
    <source>
        <dbReference type="EMBL" id="VAW66966.1"/>
    </source>
</evidence>
<dbReference type="GO" id="GO:0005829">
    <property type="term" value="C:cytosol"/>
    <property type="evidence" value="ECO:0007669"/>
    <property type="project" value="TreeGrafter"/>
</dbReference>
<evidence type="ECO:0000256" key="5">
    <source>
        <dbReference type="ARBA" id="ARBA00023016"/>
    </source>
</evidence>
<keyword evidence="5 7" id="KW-0346">Stress response</keyword>
<dbReference type="NCBIfam" id="NF010748">
    <property type="entry name" value="PRK14150.1"/>
    <property type="match status" value="1"/>
</dbReference>
<reference evidence="7" key="1">
    <citation type="submission" date="2018-06" db="EMBL/GenBank/DDBJ databases">
        <authorList>
            <person name="Zhirakovskaya E."/>
        </authorList>
    </citation>
    <scope>NUCLEOTIDE SEQUENCE</scope>
</reference>
<dbReference type="GO" id="GO:0051087">
    <property type="term" value="F:protein-folding chaperone binding"/>
    <property type="evidence" value="ECO:0007669"/>
    <property type="project" value="InterPro"/>
</dbReference>
<keyword evidence="4" id="KW-0963">Cytoplasm</keyword>
<dbReference type="GO" id="GO:0042803">
    <property type="term" value="F:protein homodimerization activity"/>
    <property type="evidence" value="ECO:0007669"/>
    <property type="project" value="InterPro"/>
</dbReference>
<comment type="subunit">
    <text evidence="3">Homodimer.</text>
</comment>